<evidence type="ECO:0000313" key="5">
    <source>
        <dbReference type="EMBL" id="PIL37483.1"/>
    </source>
</evidence>
<dbReference type="PROSITE" id="PS50018">
    <property type="entry name" value="RAS_GTPASE_ACTIV_2"/>
    <property type="match status" value="1"/>
</dbReference>
<keyword evidence="2" id="KW-0597">Phosphoprotein</keyword>
<keyword evidence="1" id="KW-0343">GTPase activation</keyword>
<dbReference type="InterPro" id="IPR001251">
    <property type="entry name" value="CRAL-TRIO_dom"/>
</dbReference>
<feature type="region of interest" description="Disordered" evidence="3">
    <location>
        <begin position="2669"/>
        <end position="2697"/>
    </location>
</feature>
<dbReference type="Gene3D" id="3.40.525.10">
    <property type="entry name" value="CRAL-TRIO lipid binding domain"/>
    <property type="match status" value="1"/>
</dbReference>
<dbReference type="InterPro" id="IPR001936">
    <property type="entry name" value="RasGAP_dom"/>
</dbReference>
<dbReference type="OrthoDB" id="28245at2759"/>
<evidence type="ECO:0000313" key="6">
    <source>
        <dbReference type="Proteomes" id="UP000230002"/>
    </source>
</evidence>
<dbReference type="STRING" id="1077348.A0A2G8SUT3"/>
<feature type="compositionally biased region" description="Polar residues" evidence="3">
    <location>
        <begin position="278"/>
        <end position="292"/>
    </location>
</feature>
<evidence type="ECO:0000256" key="3">
    <source>
        <dbReference type="SAM" id="MobiDB-lite"/>
    </source>
</evidence>
<feature type="region of interest" description="Disordered" evidence="3">
    <location>
        <begin position="1"/>
        <end position="48"/>
    </location>
</feature>
<feature type="region of interest" description="Disordered" evidence="3">
    <location>
        <begin position="148"/>
        <end position="196"/>
    </location>
</feature>
<dbReference type="InterPro" id="IPR039360">
    <property type="entry name" value="Ras_GTPase"/>
</dbReference>
<dbReference type="InterPro" id="IPR016024">
    <property type="entry name" value="ARM-type_fold"/>
</dbReference>
<dbReference type="PROSITE" id="PS00509">
    <property type="entry name" value="RAS_GTPASE_ACTIV_1"/>
    <property type="match status" value="1"/>
</dbReference>
<dbReference type="InterPro" id="IPR008936">
    <property type="entry name" value="Rho_GTPase_activation_prot"/>
</dbReference>
<dbReference type="PANTHER" id="PTHR10194">
    <property type="entry name" value="RAS GTPASE-ACTIVATING PROTEINS"/>
    <property type="match status" value="1"/>
</dbReference>
<keyword evidence="6" id="KW-1185">Reference proteome</keyword>
<dbReference type="Pfam" id="PF00616">
    <property type="entry name" value="RasGAP"/>
    <property type="match status" value="1"/>
</dbReference>
<evidence type="ECO:0000259" key="4">
    <source>
        <dbReference type="PROSITE" id="PS50018"/>
    </source>
</evidence>
<evidence type="ECO:0000256" key="2">
    <source>
        <dbReference type="ARBA" id="ARBA00022553"/>
    </source>
</evidence>
<dbReference type="CDD" id="cd05392">
    <property type="entry name" value="RasGAP_Neurofibromin_like"/>
    <property type="match status" value="1"/>
</dbReference>
<dbReference type="InterPro" id="IPR023152">
    <property type="entry name" value="RasGAP_CS"/>
</dbReference>
<dbReference type="SUPFAM" id="SSF48350">
    <property type="entry name" value="GTPase activation domain, GAP"/>
    <property type="match status" value="1"/>
</dbReference>
<dbReference type="GO" id="GO:0005096">
    <property type="term" value="F:GTPase activator activity"/>
    <property type="evidence" value="ECO:0007669"/>
    <property type="project" value="UniProtKB-KW"/>
</dbReference>
<proteinExistence type="predicted"/>
<organism evidence="5 6">
    <name type="scientific">Ganoderma sinense ZZ0214-1</name>
    <dbReference type="NCBI Taxonomy" id="1077348"/>
    <lineage>
        <taxon>Eukaryota</taxon>
        <taxon>Fungi</taxon>
        <taxon>Dikarya</taxon>
        <taxon>Basidiomycota</taxon>
        <taxon>Agaricomycotina</taxon>
        <taxon>Agaricomycetes</taxon>
        <taxon>Polyporales</taxon>
        <taxon>Polyporaceae</taxon>
        <taxon>Ganoderma</taxon>
    </lineage>
</organism>
<sequence length="2744" mass="305651">MPPRRASASHNIATTSRVHRSNGSNHSISAQSPVLQPSNLPYSNNVPPSPQQKVVQVLINRLRNKLPCNSGISLTELEADDAVQQTVEALVELSHDSLDMISLALTEQLERLSKQIENVGYHRLDLLQSQLFLLKVFSFAMASRWGPRIEDTTPSSRGSRPTASSNLTTPDPPLMAARGRHASAEQLSTATPTLAEPPALDDNCARYIISVMVLLLRQASPRRNRLTSAANLSFDSSLQDMESVESHEFGANDEALLTLPPPIVPGVQRTMKRAKHPSSASLNSGGKTSSVSSRLPQHSVLYEKTSFLVAKSVLSLHSSIAKYTGRIVYHLSASNWSVVLSRIRQRIHALASAAEAEPDTVDLQLITYSALDRSKLVQFLQELSSLLMNLKKDAQVPVSIALRTAVWNWIELGDDEYNDVLRYHRRLDGAPERVFDLLFDLQENSRDKAGAWPTLAVLLSISGDRMKGEYEANALAGQRGAFRKERNITDLILKNLAFGSKYFDVAMVCAVDICRAASRIKPRPDHENEIPIISMAYDFAHELKMTLLKWNNKPFWECPDEIDVALIADTMAALYRFLPEDESLQIFEQCAEPERSEAVKLCVVRACLTLIIDSWKLPWQRPLQALKDTVMTRLNTIFYAVYIRRSEVDATGSARKANIRPKAKRLTSETLPDRELLILGLLALWRADIWWYHDGLEDELIGNMFNLCVSIYIAPADPAIRWSLGRTFRYFTESVQQCSQDHEKWPLLSRWVTEVGPAVLASVANHLLNARTDLQTQRMLIHNAYELMYRYANPDTSGQHQDLRNIATRVPAFALAEIAFLVCLCSADGIVSLTACNCLRLLAQAERLPDAPPQAEEANEDEVLKRHPIYEQLGDPKVSMIGRVGHQKRIRKLMRLLTSPSAVHVAVWQELYFRWCTLTEMTVRLTFEQTTHGPEGKEKEVMPVGDNSLPMEDRQAQWHNLTLLLSSFGAACTREHHDPSALAKAIPANIIPDSCRVLRDPSEMLTNFLTETVNLLVNDSPHVRDVAREALSNEASHRLYGRIIKQLDDVIRMVTDEGNVNFPVLVVFLDQFLAILKVLSENANSLAEDLRIIDIPSLLYTLATFINKIDPTDPTAARLKLKFCMLCNTVFGKNEPVIMRNKESTVRQSIVDIIMDWVEETTTLPEDGAVATPQHELNAAVFRAAVTLFERLQLEPSDGTTGEDVAHAVSRLFIRYANFLIKTWEITRFDGNPRDDGISEKSSFSKFRIQQREGELRELLINGLASLVSANTECGVKHCLTLAYESEPIKRLIFSHVFIRVLKEGIKFTPNEETRVVVKQSPLCELVKGPDMALALAICEICPPNEVDAMNAVLLNLFDTRSSLMNLLKTMIDLEIGKTESDTALFRGNSTCTRFLSAFARVYGYNYLRGLIVPLVKLVTGRPPGQGFELDPAKVNIEELRQNKETVEFITGKFLEIISSSIPALPSIIREICAHIAKAVNEVWPEAKFAALGAFIFLRFISPAIVTPETVDVAIPPDPTVRRGLMVIAKIIQNLANNILFGKEAHMVILNDFLKDNIVTVTKFLSEINKSVPPGPEDEADEWLERSYDDTDTIVLHRFFERHADKIGKELLSSSKVLAEKMTPEAEAAAANGKRAWDALCAALVELGQPLESPKMSTLTSREHRDYLDLMSRCDRRDTTAIQELFVEGATRPDSNAVFLLSVSKIDVEVLDLELLLYYIFKSVTSTTNESRDFDIIFDCTGFNSTSQVPAQWLKFATETIPIDIWRRFRTLRLLTPNSFALRYFRRLYNNLTSGPTTESPLITIHTTVAELLSQYTEGLIAPSLGYAVGLEAEISDDFQEVTMRHAHPMRVPVTMRIAQSHIRITTTKALPISNLLSSKATEIIPLSDINDVYNVSTGHDSHEFIIRKVRQGVTMYFSSPHRDSIVKAVRAAKGLMQTTNLPSTERHSRLSNIITTLLRIALVGIGSEDEEPRTASFELLSAICTYLDFEGRPAVPSKGVYTTGHPGHFLVLVCEGLAGHAPQLTMDFISEIAGNISKMDIFMRSNCLQYLGPWIKNLPLFTDPCSKLYEPSGTRFRDCIRMLVELTTAELELHSFVQKFIWMEVGKLESNTVNIVLDELMRAAVDGGMGSARCEKIADTMTSLTSINVRGRILARVRKVIGKTSIKPTRNLSENVHWNEIACLSRLILVVGNSAKNTVQSQLFVPEIMHLVTLIAATGNLYVRGTVWGIVTHMLHALYSLRLTDATASPEIQVMLDECCQPEGLRLFGLSKPTPTSEFMLYDPPSVKALIDDLEALTRLLLRIMETISGSKGLLNVWRARWMSLITSSAFQLSPAVQSRAFVSLGVLATSDVDDDLLYQMLVAFKTALSQATETDTTSVVSMLRCITNVVPATNGNSRYLAQLFWLAIALLQSSHMALYIEAIRLLRVAVENMAEHGHFKERGVTHTLLEGRGPLEDIACQLDHLLGLSFEASFSFSLAATIFKGVRHPQLRDAAEGALRSLLSITVRSCVEVEHADDGPGAPICHEVLGYVLALIPMSTKVQSFRRLLEEANADPSWLSEEIFAVMDEEDPITSLPDGLISYVDNNTALLVTSFVIAMVQTAQVDDTESAILYSILSDIADGWPDVIGVAYETLQDRIKETFAISNSPVILLALSNVFRVATHEMEPSAPPSTRALGGAGSASTLSTVDETAKGPGQRHLSLLEEQGMQGLVNNFQFLALNRGNATKMIQWISELVMKMIE</sequence>
<dbReference type="SMART" id="SM00323">
    <property type="entry name" value="RasGAP"/>
    <property type="match status" value="1"/>
</dbReference>
<dbReference type="Gene3D" id="2.30.29.30">
    <property type="entry name" value="Pleckstrin-homology domain (PH domain)/Phosphotyrosine-binding domain (PTB)"/>
    <property type="match status" value="1"/>
</dbReference>
<evidence type="ECO:0000256" key="1">
    <source>
        <dbReference type="ARBA" id="ARBA00022468"/>
    </source>
</evidence>
<reference evidence="5 6" key="1">
    <citation type="journal article" date="2015" name="Sci. Rep.">
        <title>Chromosome-level genome map provides insights into diverse defense mechanisms in the medicinal fungus Ganoderma sinense.</title>
        <authorList>
            <person name="Zhu Y."/>
            <person name="Xu J."/>
            <person name="Sun C."/>
            <person name="Zhou S."/>
            <person name="Xu H."/>
            <person name="Nelson D.R."/>
            <person name="Qian J."/>
            <person name="Song J."/>
            <person name="Luo H."/>
            <person name="Xiang L."/>
            <person name="Li Y."/>
            <person name="Xu Z."/>
            <person name="Ji A."/>
            <person name="Wang L."/>
            <person name="Lu S."/>
            <person name="Hayward A."/>
            <person name="Sun W."/>
            <person name="Li X."/>
            <person name="Schwartz D.C."/>
            <person name="Wang Y."/>
            <person name="Chen S."/>
        </authorList>
    </citation>
    <scope>NUCLEOTIDE SEQUENCE [LARGE SCALE GENOMIC DNA]</scope>
    <source>
        <strain evidence="5 6">ZZ0214-1</strain>
    </source>
</reference>
<feature type="region of interest" description="Disordered" evidence="3">
    <location>
        <begin position="270"/>
        <end position="292"/>
    </location>
</feature>
<feature type="compositionally biased region" description="Polar residues" evidence="3">
    <location>
        <begin position="152"/>
        <end position="169"/>
    </location>
</feature>
<accession>A0A2G8SUT3</accession>
<dbReference type="Gene3D" id="1.10.506.10">
    <property type="entry name" value="GTPase Activation - p120gap, domain 1"/>
    <property type="match status" value="2"/>
</dbReference>
<dbReference type="InterPro" id="IPR011993">
    <property type="entry name" value="PH-like_dom_sf"/>
</dbReference>
<feature type="domain" description="Ras-GAP" evidence="4">
    <location>
        <begin position="1346"/>
        <end position="1537"/>
    </location>
</feature>
<gene>
    <name evidence="5" type="ORF">GSI_01177</name>
</gene>
<dbReference type="Proteomes" id="UP000230002">
    <property type="component" value="Unassembled WGS sequence"/>
</dbReference>
<dbReference type="SUPFAM" id="SSF48371">
    <property type="entry name" value="ARM repeat"/>
    <property type="match status" value="2"/>
</dbReference>
<feature type="compositionally biased region" description="Polar residues" evidence="3">
    <location>
        <begin position="8"/>
        <end position="45"/>
    </location>
</feature>
<protein>
    <recommendedName>
        <fullName evidence="4">Ras-GAP domain-containing protein</fullName>
    </recommendedName>
</protein>
<dbReference type="PANTHER" id="PTHR10194:SF142">
    <property type="entry name" value="NEUROFIBROMIN"/>
    <property type="match status" value="1"/>
</dbReference>
<dbReference type="InterPro" id="IPR036865">
    <property type="entry name" value="CRAL-TRIO_dom_sf"/>
</dbReference>
<dbReference type="EMBL" id="AYKW01000001">
    <property type="protein sequence ID" value="PIL37483.1"/>
    <property type="molecule type" value="Genomic_DNA"/>
</dbReference>
<comment type="caution">
    <text evidence="5">The sequence shown here is derived from an EMBL/GenBank/DDBJ whole genome shotgun (WGS) entry which is preliminary data.</text>
</comment>
<name>A0A2G8SUT3_9APHY</name>
<dbReference type="Pfam" id="PF13716">
    <property type="entry name" value="CRAL_TRIO_2"/>
    <property type="match status" value="1"/>
</dbReference>